<evidence type="ECO:0000259" key="2">
    <source>
        <dbReference type="SMART" id="SM00014"/>
    </source>
</evidence>
<feature type="transmembrane region" description="Helical" evidence="1">
    <location>
        <begin position="160"/>
        <end position="182"/>
    </location>
</feature>
<sequence>MTRKQITCICLGSWLLVGLLAAGIATHAGYIHAIDAPIVATVTRFRPAWLTAVLLVVTRFGNPPIVTGITIVLTLVFLARRHWYSAGRLALTVSLGSALNRLLKALFNRPRPFIADPSITPLVPAGGWSFPSGHANGTTLLYGTLIVLLWHAPVSRRTKVFGTILGVAVILATGYSRIYVQVHYPTDVLAGWLAGVGVIALAWLVSGRTD</sequence>
<dbReference type="RefSeq" id="WP_054723421.1">
    <property type="nucleotide sequence ID" value="NZ_AZDJ01000022.1"/>
</dbReference>
<organism evidence="3 4">
    <name type="scientific">Lacticaseibacillus nasuensis JCM 17158</name>
    <dbReference type="NCBI Taxonomy" id="1291734"/>
    <lineage>
        <taxon>Bacteria</taxon>
        <taxon>Bacillati</taxon>
        <taxon>Bacillota</taxon>
        <taxon>Bacilli</taxon>
        <taxon>Lactobacillales</taxon>
        <taxon>Lactobacillaceae</taxon>
        <taxon>Lacticaseibacillus</taxon>
    </lineage>
</organism>
<evidence type="ECO:0000256" key="1">
    <source>
        <dbReference type="SAM" id="Phobius"/>
    </source>
</evidence>
<evidence type="ECO:0000313" key="3">
    <source>
        <dbReference type="EMBL" id="KRK72664.1"/>
    </source>
</evidence>
<accession>A0A0R1JN82</accession>
<evidence type="ECO:0000313" key="4">
    <source>
        <dbReference type="Proteomes" id="UP000051804"/>
    </source>
</evidence>
<feature type="transmembrane region" description="Helical" evidence="1">
    <location>
        <begin position="188"/>
        <end position="205"/>
    </location>
</feature>
<dbReference type="PATRIC" id="fig|1291734.4.peg.1684"/>
<dbReference type="OrthoDB" id="9789113at2"/>
<keyword evidence="4" id="KW-1185">Reference proteome</keyword>
<feature type="domain" description="Phosphatidic acid phosphatase type 2/haloperoxidase" evidence="2">
    <location>
        <begin position="86"/>
        <end position="203"/>
    </location>
</feature>
<gene>
    <name evidence="3" type="ORF">FD02_GL001637</name>
</gene>
<protein>
    <submittedName>
        <fullName evidence="3">PA-phosphatase-like phosphoesterase</fullName>
    </submittedName>
</protein>
<dbReference type="Proteomes" id="UP000051804">
    <property type="component" value="Unassembled WGS sequence"/>
</dbReference>
<dbReference type="PANTHER" id="PTHR14969">
    <property type="entry name" value="SPHINGOSINE-1-PHOSPHATE PHOSPHOHYDROLASE"/>
    <property type="match status" value="1"/>
</dbReference>
<dbReference type="SUPFAM" id="SSF48317">
    <property type="entry name" value="Acid phosphatase/Vanadium-dependent haloperoxidase"/>
    <property type="match status" value="1"/>
</dbReference>
<dbReference type="InterPro" id="IPR036938">
    <property type="entry name" value="PAP2/HPO_sf"/>
</dbReference>
<dbReference type="AlphaFoldDB" id="A0A0R1JN82"/>
<dbReference type="InterPro" id="IPR000326">
    <property type="entry name" value="PAP2/HPO"/>
</dbReference>
<dbReference type="SMART" id="SM00014">
    <property type="entry name" value="acidPPc"/>
    <property type="match status" value="1"/>
</dbReference>
<dbReference type="CDD" id="cd03392">
    <property type="entry name" value="PAP2_like_2"/>
    <property type="match status" value="1"/>
</dbReference>
<keyword evidence="1" id="KW-0472">Membrane</keyword>
<keyword evidence="1" id="KW-0812">Transmembrane</keyword>
<dbReference type="PANTHER" id="PTHR14969:SF13">
    <property type="entry name" value="AT30094P"/>
    <property type="match status" value="1"/>
</dbReference>
<keyword evidence="1" id="KW-1133">Transmembrane helix</keyword>
<dbReference type="STRING" id="1291734.FD02_GL001637"/>
<comment type="caution">
    <text evidence="3">The sequence shown here is derived from an EMBL/GenBank/DDBJ whole genome shotgun (WGS) entry which is preliminary data.</text>
</comment>
<dbReference type="Gene3D" id="1.20.144.10">
    <property type="entry name" value="Phosphatidic acid phosphatase type 2/haloperoxidase"/>
    <property type="match status" value="2"/>
</dbReference>
<name>A0A0R1JN82_9LACO</name>
<dbReference type="Pfam" id="PF01569">
    <property type="entry name" value="PAP2"/>
    <property type="match status" value="1"/>
</dbReference>
<feature type="transmembrane region" description="Helical" evidence="1">
    <location>
        <begin position="49"/>
        <end position="77"/>
    </location>
</feature>
<proteinExistence type="predicted"/>
<dbReference type="EMBL" id="AZDJ01000022">
    <property type="protein sequence ID" value="KRK72664.1"/>
    <property type="molecule type" value="Genomic_DNA"/>
</dbReference>
<reference evidence="3 4" key="1">
    <citation type="journal article" date="2015" name="Genome Announc.">
        <title>Expanding the biotechnology potential of lactobacilli through comparative genomics of 213 strains and associated genera.</title>
        <authorList>
            <person name="Sun Z."/>
            <person name="Harris H.M."/>
            <person name="McCann A."/>
            <person name="Guo C."/>
            <person name="Argimon S."/>
            <person name="Zhang W."/>
            <person name="Yang X."/>
            <person name="Jeffery I.B."/>
            <person name="Cooney J.C."/>
            <person name="Kagawa T.F."/>
            <person name="Liu W."/>
            <person name="Song Y."/>
            <person name="Salvetti E."/>
            <person name="Wrobel A."/>
            <person name="Rasinkangas P."/>
            <person name="Parkhill J."/>
            <person name="Rea M.C."/>
            <person name="O'Sullivan O."/>
            <person name="Ritari J."/>
            <person name="Douillard F.P."/>
            <person name="Paul Ross R."/>
            <person name="Yang R."/>
            <person name="Briner A.E."/>
            <person name="Felis G.E."/>
            <person name="de Vos W.M."/>
            <person name="Barrangou R."/>
            <person name="Klaenhammer T.R."/>
            <person name="Caufield P.W."/>
            <person name="Cui Y."/>
            <person name="Zhang H."/>
            <person name="O'Toole P.W."/>
        </authorList>
    </citation>
    <scope>NUCLEOTIDE SEQUENCE [LARGE SCALE GENOMIC DNA]</scope>
    <source>
        <strain evidence="3 4">JCM 17158</strain>
    </source>
</reference>